<dbReference type="Proteomes" id="UP001595767">
    <property type="component" value="Unassembled WGS sequence"/>
</dbReference>
<dbReference type="EMBL" id="JBHSBA010000014">
    <property type="protein sequence ID" value="MFC4127343.1"/>
    <property type="molecule type" value="Genomic_DNA"/>
</dbReference>
<feature type="compositionally biased region" description="Basic and acidic residues" evidence="1">
    <location>
        <begin position="54"/>
        <end position="65"/>
    </location>
</feature>
<proteinExistence type="predicted"/>
<accession>A0ABV8LA11</accession>
<comment type="caution">
    <text evidence="2">The sequence shown here is derived from an EMBL/GenBank/DDBJ whole genome shotgun (WGS) entry which is preliminary data.</text>
</comment>
<sequence>MTGTDGRMGKYAEDKADRVDHGWIRTKLGDGGAVGVGLDSHRGGRLKLPAGGIRRRDTATSEGDRHNHRQCLRPQAFGHDIPSTGVIPGGIMDPWP</sequence>
<keyword evidence="3" id="KW-1185">Reference proteome</keyword>
<gene>
    <name evidence="2" type="ORF">ACFOW8_20645</name>
</gene>
<name>A0ABV8LA11_9NOCA</name>
<evidence type="ECO:0000313" key="2">
    <source>
        <dbReference type="EMBL" id="MFC4127343.1"/>
    </source>
</evidence>
<reference evidence="3" key="1">
    <citation type="journal article" date="2019" name="Int. J. Syst. Evol. Microbiol.">
        <title>The Global Catalogue of Microorganisms (GCM) 10K type strain sequencing project: providing services to taxonomists for standard genome sequencing and annotation.</title>
        <authorList>
            <consortium name="The Broad Institute Genomics Platform"/>
            <consortium name="The Broad Institute Genome Sequencing Center for Infectious Disease"/>
            <person name="Wu L."/>
            <person name="Ma J."/>
        </authorList>
    </citation>
    <scope>NUCLEOTIDE SEQUENCE [LARGE SCALE GENOMIC DNA]</scope>
    <source>
        <strain evidence="3">CGMCC 4.7204</strain>
    </source>
</reference>
<evidence type="ECO:0000313" key="3">
    <source>
        <dbReference type="Proteomes" id="UP001595767"/>
    </source>
</evidence>
<protein>
    <submittedName>
        <fullName evidence="2">Uncharacterized protein</fullName>
    </submittedName>
</protein>
<feature type="region of interest" description="Disordered" evidence="1">
    <location>
        <begin position="36"/>
        <end position="96"/>
    </location>
</feature>
<organism evidence="2 3">
    <name type="scientific">Nocardia rhizosphaerae</name>
    <dbReference type="NCBI Taxonomy" id="1691571"/>
    <lineage>
        <taxon>Bacteria</taxon>
        <taxon>Bacillati</taxon>
        <taxon>Actinomycetota</taxon>
        <taxon>Actinomycetes</taxon>
        <taxon>Mycobacteriales</taxon>
        <taxon>Nocardiaceae</taxon>
        <taxon>Nocardia</taxon>
    </lineage>
</organism>
<dbReference type="RefSeq" id="WP_378552676.1">
    <property type="nucleotide sequence ID" value="NZ_JBHSBA010000014.1"/>
</dbReference>
<evidence type="ECO:0000256" key="1">
    <source>
        <dbReference type="SAM" id="MobiDB-lite"/>
    </source>
</evidence>